<comment type="caution">
    <text evidence="2">The sequence shown here is derived from an EMBL/GenBank/DDBJ whole genome shotgun (WGS) entry which is preliminary data.</text>
</comment>
<evidence type="ECO:0000313" key="3">
    <source>
        <dbReference type="Proteomes" id="UP000248627"/>
    </source>
</evidence>
<protein>
    <submittedName>
        <fullName evidence="2">Uncharacterized protein</fullName>
    </submittedName>
</protein>
<reference evidence="2 3" key="1">
    <citation type="submission" date="2018-01" db="EMBL/GenBank/DDBJ databases">
        <title>Draft genome sequence of Jishengella endophytica.</title>
        <authorList>
            <person name="Sahin N."/>
            <person name="Ay H."/>
            <person name="Saygin H."/>
        </authorList>
    </citation>
    <scope>NUCLEOTIDE SEQUENCE [LARGE SCALE GENOMIC DNA]</scope>
    <source>
        <strain evidence="2 3">DSM 45430</strain>
    </source>
</reference>
<dbReference type="AlphaFoldDB" id="A0A2W2DDX3"/>
<dbReference type="EMBL" id="POTX01000048">
    <property type="protein sequence ID" value="PZF98037.1"/>
    <property type="molecule type" value="Genomic_DNA"/>
</dbReference>
<accession>A0A2W2DDX3</accession>
<keyword evidence="3" id="KW-1185">Reference proteome</keyword>
<organism evidence="2 3">
    <name type="scientific">Micromonospora endophytica</name>
    <dbReference type="NCBI Taxonomy" id="515350"/>
    <lineage>
        <taxon>Bacteria</taxon>
        <taxon>Bacillati</taxon>
        <taxon>Actinomycetota</taxon>
        <taxon>Actinomycetes</taxon>
        <taxon>Micromonosporales</taxon>
        <taxon>Micromonosporaceae</taxon>
        <taxon>Micromonospora</taxon>
    </lineage>
</organism>
<feature type="coiled-coil region" evidence="1">
    <location>
        <begin position="2"/>
        <end position="29"/>
    </location>
</feature>
<evidence type="ECO:0000313" key="2">
    <source>
        <dbReference type="EMBL" id="PZF98037.1"/>
    </source>
</evidence>
<evidence type="ECO:0000256" key="1">
    <source>
        <dbReference type="SAM" id="Coils"/>
    </source>
</evidence>
<dbReference type="OrthoDB" id="5198170at2"/>
<name>A0A2W2DDX3_9ACTN</name>
<keyword evidence="1" id="KW-0175">Coiled coil</keyword>
<sequence length="59" mass="6608">MRERLQHRLVALRDEYAAGQRALADLEQRQAALHETVLRISGAIQVIEEELGEQPGQSG</sequence>
<gene>
    <name evidence="2" type="ORF">C1I93_09965</name>
</gene>
<proteinExistence type="predicted"/>
<dbReference type="Proteomes" id="UP000248627">
    <property type="component" value="Unassembled WGS sequence"/>
</dbReference>